<dbReference type="Gene3D" id="3.40.50.300">
    <property type="entry name" value="P-loop containing nucleotide triphosphate hydrolases"/>
    <property type="match status" value="2"/>
</dbReference>
<dbReference type="RefSeq" id="WP_010214013.1">
    <property type="nucleotide sequence ID" value="NZ_CP007637.1"/>
</dbReference>
<dbReference type="OrthoDB" id="7029750at2"/>
<accession>A0A1N7U0X1</accession>
<dbReference type="PANTHER" id="PTHR32114">
    <property type="entry name" value="ABC TRANSPORTER ABCH.3"/>
    <property type="match status" value="1"/>
</dbReference>
<dbReference type="PANTHER" id="PTHR32114:SF2">
    <property type="entry name" value="ABC TRANSPORTER ABCH.3"/>
    <property type="match status" value="1"/>
</dbReference>
<evidence type="ECO:0000313" key="3">
    <source>
        <dbReference type="Proteomes" id="UP000027308"/>
    </source>
</evidence>
<name>A0A1N7U0X1_9PSED</name>
<organism evidence="2 3">
    <name type="scientific">Pseudomonas simiae</name>
    <dbReference type="NCBI Taxonomy" id="321846"/>
    <lineage>
        <taxon>Bacteria</taxon>
        <taxon>Pseudomonadati</taxon>
        <taxon>Pseudomonadota</taxon>
        <taxon>Gammaproteobacteria</taxon>
        <taxon>Pseudomonadales</taxon>
        <taxon>Pseudomonadaceae</taxon>
        <taxon>Pseudomonas</taxon>
    </lineage>
</organism>
<dbReference type="SUPFAM" id="SSF52540">
    <property type="entry name" value="P-loop containing nucleoside triphosphate hydrolases"/>
    <property type="match status" value="1"/>
</dbReference>
<evidence type="ECO:0000259" key="1">
    <source>
        <dbReference type="Pfam" id="PF13476"/>
    </source>
</evidence>
<dbReference type="Pfam" id="PF13476">
    <property type="entry name" value="AAA_23"/>
    <property type="match status" value="1"/>
</dbReference>
<evidence type="ECO:0000313" key="2">
    <source>
        <dbReference type="EMBL" id="AIB34246.1"/>
    </source>
</evidence>
<dbReference type="Proteomes" id="UP000027308">
    <property type="component" value="Chromosome"/>
</dbReference>
<protein>
    <submittedName>
        <fullName evidence="2">Chromosome segregation protein SMC</fullName>
    </submittedName>
</protein>
<proteinExistence type="predicted"/>
<dbReference type="GO" id="GO:0006302">
    <property type="term" value="P:double-strand break repair"/>
    <property type="evidence" value="ECO:0007669"/>
    <property type="project" value="InterPro"/>
</dbReference>
<dbReference type="AlphaFoldDB" id="A0A1N7U0X1"/>
<reference evidence="2 3" key="1">
    <citation type="submission" date="2014-05" db="EMBL/GenBank/DDBJ databases">
        <title>Pseudomonas simiae WCS417.</title>
        <authorList>
            <person name="Berendsen R.L."/>
        </authorList>
    </citation>
    <scope>NUCLEOTIDE SEQUENCE [LARGE SCALE GENOMIC DNA]</scope>
    <source>
        <strain evidence="2 3">WCS417</strain>
    </source>
</reference>
<sequence length="786" mass="90265">MIKLKGITFKNFKVFGSTPYRINFEDNQLILMDGPNGYGKTSVFDAIELALTGNISRLIALENRQNPTDIVVAHEGAQEVEVILEFKDDNSKEYAILRKLKDPIPRDARKISKFQELWQSYEMIDGQWQAVDSTQLGNYLNSNNFSRDFSLFHYIQQEETAIFLKSKNEAQRAEELSQLFGDTKKAEDKLSHLNSIQKKIDALKKGTWQKISQIKSTYNISNIADLTNTSKSLHFFLLPHLVEKHSTPEWDKADLGILSQEKLSHFLEEVSHIKSFINHKTDYLRLRSYSRASQRIEPIRYFIQSFNFLSKITDLHELGARNSFLRQALSTLTSGNLQRIKDIPTIEELFRVLQSAPPLEFNEKLDELLLEEQKSSGLDKLYSDIIKHHNNLSGALSVLPDEKNCLFCGHPYETHNLLTAAVSDHENLIKTLLNDQATLLVTMRDYFYKNHLAPLIEKIKSLLEKTPSPSENDLNNLARARDNQDTLQKLHAWLLRENIEFEDLLTLDLPSLRTDADIQHAVGELSERIRSASGAPAENYHDANSGNVFDRIFRDYFSSDPKHISSEIADWADQKTQYIQENYFNSLQNIAMELTALDKKFLTLKQSGEELTEIMSTLRTQIRQYRKKLITDIEIPFYIYSGKILQAHQAGLGLGVLIKDPTGGDELKNVRLVSNWKSDHDILNTMSSGQISAVVISLALALNKVYAKSFSTILIDDPVQTMDDINMSSLVELLRNEFSEKQIILSTHEEKVSRYFVYKFLKHGHSVKKVNLMERKEYTPNNNYIY</sequence>
<dbReference type="eggNOG" id="COG0419">
    <property type="taxonomic scope" value="Bacteria"/>
</dbReference>
<dbReference type="EMBL" id="CP007637">
    <property type="protein sequence ID" value="AIB34246.1"/>
    <property type="molecule type" value="Genomic_DNA"/>
</dbReference>
<feature type="domain" description="Rad50/SbcC-type AAA" evidence="1">
    <location>
        <begin position="7"/>
        <end position="205"/>
    </location>
</feature>
<gene>
    <name evidence="2" type="ORF">PS417_01430</name>
</gene>
<dbReference type="GO" id="GO:0016887">
    <property type="term" value="F:ATP hydrolysis activity"/>
    <property type="evidence" value="ECO:0007669"/>
    <property type="project" value="InterPro"/>
</dbReference>
<dbReference type="InterPro" id="IPR027417">
    <property type="entry name" value="P-loop_NTPase"/>
</dbReference>
<dbReference type="InterPro" id="IPR038729">
    <property type="entry name" value="Rad50/SbcC_AAA"/>
</dbReference>